<feature type="transmembrane region" description="Helical" evidence="8">
    <location>
        <begin position="289"/>
        <end position="306"/>
    </location>
</feature>
<keyword evidence="4 8" id="KW-0812">Transmembrane</keyword>
<reference evidence="9 10" key="1">
    <citation type="submission" date="2020-11" db="EMBL/GenBank/DDBJ databases">
        <title>genome sequence of strain KACC 18849.</title>
        <authorList>
            <person name="Gao J."/>
            <person name="Zhang X."/>
        </authorList>
    </citation>
    <scope>NUCLEOTIDE SEQUENCE [LARGE SCALE GENOMIC DNA]</scope>
    <source>
        <strain evidence="9 10">KACC 18849</strain>
    </source>
</reference>
<evidence type="ECO:0000256" key="2">
    <source>
        <dbReference type="ARBA" id="ARBA00005262"/>
    </source>
</evidence>
<keyword evidence="3" id="KW-1003">Cell membrane</keyword>
<name>A0ABS0SWA4_9CAUL</name>
<keyword evidence="5 8" id="KW-1133">Transmembrane helix</keyword>
<dbReference type="PANTHER" id="PTHR33567">
    <property type="entry name" value="CHROMATE ION TRANSPORTER (EUROFUNG)"/>
    <property type="match status" value="1"/>
</dbReference>
<protein>
    <submittedName>
        <fullName evidence="9">Chromate efflux transporter</fullName>
    </submittedName>
</protein>
<feature type="transmembrane region" description="Helical" evidence="8">
    <location>
        <begin position="424"/>
        <end position="441"/>
    </location>
</feature>
<keyword evidence="10" id="KW-1185">Reference proteome</keyword>
<feature type="transmembrane region" description="Helical" evidence="8">
    <location>
        <begin position="163"/>
        <end position="192"/>
    </location>
</feature>
<feature type="transmembrane region" description="Helical" evidence="8">
    <location>
        <begin position="212"/>
        <end position="233"/>
    </location>
</feature>
<dbReference type="PIRSF" id="PIRSF004810">
    <property type="entry name" value="ChrA"/>
    <property type="match status" value="1"/>
</dbReference>
<evidence type="ECO:0000313" key="10">
    <source>
        <dbReference type="Proteomes" id="UP000639859"/>
    </source>
</evidence>
<proteinExistence type="inferred from homology"/>
<evidence type="ECO:0000313" key="9">
    <source>
        <dbReference type="EMBL" id="MBI1683814.1"/>
    </source>
</evidence>
<gene>
    <name evidence="9" type="primary">chrA</name>
    <name evidence="9" type="ORF">I4Q42_09045</name>
</gene>
<feature type="region of interest" description="Disordered" evidence="7">
    <location>
        <begin position="1"/>
        <end position="21"/>
    </location>
</feature>
<dbReference type="InterPro" id="IPR003370">
    <property type="entry name" value="Chromate_transpt"/>
</dbReference>
<comment type="caution">
    <text evidence="9">The sequence shown here is derived from an EMBL/GenBank/DDBJ whole genome shotgun (WGS) entry which is preliminary data.</text>
</comment>
<dbReference type="Pfam" id="PF02417">
    <property type="entry name" value="Chromate_transp"/>
    <property type="match status" value="2"/>
</dbReference>
<evidence type="ECO:0000256" key="1">
    <source>
        <dbReference type="ARBA" id="ARBA00004651"/>
    </source>
</evidence>
<dbReference type="InterPro" id="IPR014047">
    <property type="entry name" value="Chr_Tranpt_l_chain"/>
</dbReference>
<dbReference type="PANTHER" id="PTHR33567:SF3">
    <property type="entry name" value="CHROMATE ION TRANSPORTER (EUROFUNG)"/>
    <property type="match status" value="1"/>
</dbReference>
<feature type="transmembrane region" description="Helical" evidence="8">
    <location>
        <begin position="99"/>
        <end position="122"/>
    </location>
</feature>
<feature type="transmembrane region" description="Helical" evidence="8">
    <location>
        <begin position="245"/>
        <end position="269"/>
    </location>
</feature>
<comment type="subcellular location">
    <subcellularLocation>
        <location evidence="1">Cell membrane</location>
        <topology evidence="1">Multi-pass membrane protein</topology>
    </subcellularLocation>
</comment>
<keyword evidence="6 8" id="KW-0472">Membrane</keyword>
<evidence type="ECO:0000256" key="4">
    <source>
        <dbReference type="ARBA" id="ARBA00022692"/>
    </source>
</evidence>
<feature type="transmembrane region" description="Helical" evidence="8">
    <location>
        <begin position="128"/>
        <end position="151"/>
    </location>
</feature>
<feature type="transmembrane region" description="Helical" evidence="8">
    <location>
        <begin position="359"/>
        <end position="381"/>
    </location>
</feature>
<evidence type="ECO:0000256" key="8">
    <source>
        <dbReference type="SAM" id="Phobius"/>
    </source>
</evidence>
<organism evidence="9 10">
    <name type="scientific">Caulobacter hibisci</name>
    <dbReference type="NCBI Taxonomy" id="2035993"/>
    <lineage>
        <taxon>Bacteria</taxon>
        <taxon>Pseudomonadati</taxon>
        <taxon>Pseudomonadota</taxon>
        <taxon>Alphaproteobacteria</taxon>
        <taxon>Caulobacterales</taxon>
        <taxon>Caulobacteraceae</taxon>
        <taxon>Caulobacter</taxon>
    </lineage>
</organism>
<dbReference type="NCBIfam" id="TIGR00937">
    <property type="entry name" value="2A51"/>
    <property type="match status" value="1"/>
</dbReference>
<evidence type="ECO:0000256" key="7">
    <source>
        <dbReference type="SAM" id="MobiDB-lite"/>
    </source>
</evidence>
<feature type="transmembrane region" description="Helical" evidence="8">
    <location>
        <begin position="313"/>
        <end position="339"/>
    </location>
</feature>
<comment type="similarity">
    <text evidence="2">Belongs to the chromate ion transporter (CHR) (TC 2.A.51) family.</text>
</comment>
<feature type="transmembrane region" description="Helical" evidence="8">
    <location>
        <begin position="402"/>
        <end position="418"/>
    </location>
</feature>
<evidence type="ECO:0000256" key="5">
    <source>
        <dbReference type="ARBA" id="ARBA00022989"/>
    </source>
</evidence>
<sequence>MSAWAIRAPPAASGAPDRVSPTPSLRQACAVWLKVGCLGFGGPAGQIALLHREVVEKRGWVDEDRFAHALSFCMLLPGPEAQQLATWLGWRLHGVRGGLAAGLLFVLPGLFAMLGLSALYVVHGQARWAAPALLGLKAAVVALVLQALLKMAGRAARDRAGKVAAVLAFLALSFTIAPFPLVILVAGLAGWFLGGRGAIPASAEPPSPLKGAGRAALVCLAAWLAPVALAFVLAPRSALAQIGGVFSGLAVVSFGGAYAALAYVGQVAGELNWLTPNQMLDGLGLAETTPGPLVLVFVFVGFVAAWRDADPALAWPAAIAGGLMAAWATFAPSFLWIFAGGPFVERLRTHARAAAALSWVGAAVVGVIASLALWFAVHLLFRSGDDVVWGPFRTTVPDLASLDPAALGLVVLACGLTFALRLPILALVAVMTLAGLACGALF</sequence>
<evidence type="ECO:0000256" key="3">
    <source>
        <dbReference type="ARBA" id="ARBA00022475"/>
    </source>
</evidence>
<dbReference type="EMBL" id="JADWOX010000005">
    <property type="protein sequence ID" value="MBI1683814.1"/>
    <property type="molecule type" value="Genomic_DNA"/>
</dbReference>
<accession>A0ABS0SWA4</accession>
<evidence type="ECO:0000256" key="6">
    <source>
        <dbReference type="ARBA" id="ARBA00023136"/>
    </source>
</evidence>
<dbReference type="Proteomes" id="UP000639859">
    <property type="component" value="Unassembled WGS sequence"/>
</dbReference>